<dbReference type="EnsemblMetazoa" id="GPAI002458-RA">
    <property type="protein sequence ID" value="GPAI002458-PA"/>
    <property type="gene ID" value="GPAI002458"/>
</dbReference>
<accession>A0A1A9Z380</accession>
<dbReference type="AlphaFoldDB" id="A0A1A9Z380"/>
<organism evidence="2 3">
    <name type="scientific">Glossina pallidipes</name>
    <name type="common">Tsetse fly</name>
    <dbReference type="NCBI Taxonomy" id="7398"/>
    <lineage>
        <taxon>Eukaryota</taxon>
        <taxon>Metazoa</taxon>
        <taxon>Ecdysozoa</taxon>
        <taxon>Arthropoda</taxon>
        <taxon>Hexapoda</taxon>
        <taxon>Insecta</taxon>
        <taxon>Pterygota</taxon>
        <taxon>Neoptera</taxon>
        <taxon>Endopterygota</taxon>
        <taxon>Diptera</taxon>
        <taxon>Brachycera</taxon>
        <taxon>Muscomorpha</taxon>
        <taxon>Hippoboscoidea</taxon>
        <taxon>Glossinidae</taxon>
        <taxon>Glossina</taxon>
    </lineage>
</organism>
<feature type="transmembrane region" description="Helical" evidence="1">
    <location>
        <begin position="72"/>
        <end position="89"/>
    </location>
</feature>
<evidence type="ECO:0000313" key="3">
    <source>
        <dbReference type="Proteomes" id="UP000092445"/>
    </source>
</evidence>
<evidence type="ECO:0000256" key="1">
    <source>
        <dbReference type="SAM" id="Phobius"/>
    </source>
</evidence>
<keyword evidence="3" id="KW-1185">Reference proteome</keyword>
<reference evidence="3" key="1">
    <citation type="submission" date="2014-03" db="EMBL/GenBank/DDBJ databases">
        <authorList>
            <person name="Aksoy S."/>
            <person name="Warren W."/>
            <person name="Wilson R.K."/>
        </authorList>
    </citation>
    <scope>NUCLEOTIDE SEQUENCE [LARGE SCALE GENOMIC DNA]</scope>
    <source>
        <strain evidence="3">IAEA</strain>
    </source>
</reference>
<proteinExistence type="predicted"/>
<keyword evidence="1" id="KW-1133">Transmembrane helix</keyword>
<reference evidence="2" key="2">
    <citation type="submission" date="2020-05" db="UniProtKB">
        <authorList>
            <consortium name="EnsemblMetazoa"/>
        </authorList>
    </citation>
    <scope>IDENTIFICATION</scope>
    <source>
        <strain evidence="2">IAEA</strain>
    </source>
</reference>
<name>A0A1A9Z380_GLOPL</name>
<evidence type="ECO:0000313" key="2">
    <source>
        <dbReference type="EnsemblMetazoa" id="GPAI002458-PA"/>
    </source>
</evidence>
<keyword evidence="1" id="KW-0812">Transmembrane</keyword>
<dbReference type="Proteomes" id="UP000092445">
    <property type="component" value="Unassembled WGS sequence"/>
</dbReference>
<sequence length="106" mass="11510">MQDLAIGDDDGMATKNIDTVHSSDDDYGGGGSCVAIVEIHFSNLATVQTYLQFSTIKHLLCFVTKHPNPGNAIIIAIAMLLLYPVVFVIENRLLTIDDMNVTKAKS</sequence>
<protein>
    <submittedName>
        <fullName evidence="2">Uncharacterized protein</fullName>
    </submittedName>
</protein>
<dbReference type="VEuPathDB" id="VectorBase:GPAI002458"/>
<keyword evidence="1" id="KW-0472">Membrane</keyword>